<reference evidence="2 3" key="1">
    <citation type="submission" date="2020-08" db="EMBL/GenBank/DDBJ databases">
        <title>Genomic Encyclopedia of Type Strains, Phase IV (KMG-IV): sequencing the most valuable type-strain genomes for metagenomic binning, comparative biology and taxonomic classification.</title>
        <authorList>
            <person name="Goeker M."/>
        </authorList>
    </citation>
    <scope>NUCLEOTIDE SEQUENCE [LARGE SCALE GENOMIC DNA]</scope>
    <source>
        <strain evidence="2 3">DSM 4491</strain>
    </source>
</reference>
<dbReference type="Pfam" id="PF07791">
    <property type="entry name" value="Imm11"/>
    <property type="match status" value="1"/>
</dbReference>
<organism evidence="2 3">
    <name type="scientific">Acetobacter lovaniensis</name>
    <dbReference type="NCBI Taxonomy" id="104100"/>
    <lineage>
        <taxon>Bacteria</taxon>
        <taxon>Pseudomonadati</taxon>
        <taxon>Pseudomonadota</taxon>
        <taxon>Alphaproteobacteria</taxon>
        <taxon>Acetobacterales</taxon>
        <taxon>Acetobacteraceae</taxon>
        <taxon>Acetobacter</taxon>
    </lineage>
</organism>
<dbReference type="InterPro" id="IPR012433">
    <property type="entry name" value="Imm11"/>
</dbReference>
<dbReference type="AlphaFoldDB" id="A0A841QKU7"/>
<name>A0A841QKU7_9PROT</name>
<dbReference type="EMBL" id="JACHIE010000046">
    <property type="protein sequence ID" value="MBB6458834.1"/>
    <property type="molecule type" value="Genomic_DNA"/>
</dbReference>
<evidence type="ECO:0000259" key="1">
    <source>
        <dbReference type="Pfam" id="PF07791"/>
    </source>
</evidence>
<dbReference type="Proteomes" id="UP000578000">
    <property type="component" value="Unassembled WGS sequence"/>
</dbReference>
<keyword evidence="3" id="KW-1185">Reference proteome</keyword>
<proteinExistence type="predicted"/>
<evidence type="ECO:0000313" key="3">
    <source>
        <dbReference type="Proteomes" id="UP000578000"/>
    </source>
</evidence>
<evidence type="ECO:0000313" key="2">
    <source>
        <dbReference type="EMBL" id="MBB6458834.1"/>
    </source>
</evidence>
<protein>
    <recommendedName>
        <fullName evidence="1">Immunity MXAN-0049 protein domain-containing protein</fullName>
    </recommendedName>
</protein>
<feature type="domain" description="Immunity MXAN-0049 protein" evidence="1">
    <location>
        <begin position="3"/>
        <end position="79"/>
    </location>
</feature>
<sequence>MSALDAIDESRSAVSSGMTSRRERFYYIGQTSMLVFREDIVKGHHAFRAKTAEHAIIVDDVFKKTVKEAGLKGVSYQDFLKPL</sequence>
<comment type="caution">
    <text evidence="2">The sequence shown here is derived from an EMBL/GenBank/DDBJ whole genome shotgun (WGS) entry which is preliminary data.</text>
</comment>
<accession>A0A841QKU7</accession>
<gene>
    <name evidence="2" type="ORF">HNR55_003455</name>
</gene>